<dbReference type="FunFam" id="1.10.287.310:FF:000001">
    <property type="entry name" value="50S ribosomal protein L29"/>
    <property type="match status" value="1"/>
</dbReference>
<dbReference type="SUPFAM" id="SSF46561">
    <property type="entry name" value="Ribosomal protein L29 (L29p)"/>
    <property type="match status" value="1"/>
</dbReference>
<dbReference type="CDD" id="cd00427">
    <property type="entry name" value="Ribosomal_L29_HIP"/>
    <property type="match status" value="1"/>
</dbReference>
<name>A0A382F7S2_9ZZZZ</name>
<dbReference type="InterPro" id="IPR050063">
    <property type="entry name" value="Ribosomal_protein_uL29"/>
</dbReference>
<dbReference type="NCBIfam" id="TIGR00012">
    <property type="entry name" value="L29"/>
    <property type="match status" value="1"/>
</dbReference>
<sequence>MQIDEIRKLTDEELQKTLEDSQRSLMNLQFRKATMQLSNVMEIKSVRKDIAKIQTIIKQRQILGIK</sequence>
<dbReference type="PANTHER" id="PTHR10916">
    <property type="entry name" value="60S RIBOSOMAL PROTEIN L35/50S RIBOSOMAL PROTEIN L29"/>
    <property type="match status" value="1"/>
</dbReference>
<dbReference type="Gene3D" id="1.10.287.310">
    <property type="match status" value="1"/>
</dbReference>
<dbReference type="GO" id="GO:0003735">
    <property type="term" value="F:structural constituent of ribosome"/>
    <property type="evidence" value="ECO:0007669"/>
    <property type="project" value="InterPro"/>
</dbReference>
<protein>
    <recommendedName>
        <fullName evidence="4">Large ribosomal subunit protein uL29</fullName>
    </recommendedName>
    <alternativeName>
        <fullName evidence="5">50S ribosomal protein L29</fullName>
    </alternativeName>
</protein>
<evidence type="ECO:0000256" key="4">
    <source>
        <dbReference type="ARBA" id="ARBA00035204"/>
    </source>
</evidence>
<dbReference type="Pfam" id="PF00831">
    <property type="entry name" value="Ribosomal_L29"/>
    <property type="match status" value="1"/>
</dbReference>
<evidence type="ECO:0000256" key="1">
    <source>
        <dbReference type="ARBA" id="ARBA00009254"/>
    </source>
</evidence>
<evidence type="ECO:0000313" key="6">
    <source>
        <dbReference type="EMBL" id="SVB58161.1"/>
    </source>
</evidence>
<dbReference type="PANTHER" id="PTHR10916:SF0">
    <property type="entry name" value="LARGE RIBOSOMAL SUBUNIT PROTEIN UL29C"/>
    <property type="match status" value="1"/>
</dbReference>
<comment type="similarity">
    <text evidence="1">Belongs to the universal ribosomal protein uL29 family.</text>
</comment>
<dbReference type="InterPro" id="IPR036049">
    <property type="entry name" value="Ribosomal_uL29_sf"/>
</dbReference>
<evidence type="ECO:0000256" key="5">
    <source>
        <dbReference type="ARBA" id="ARBA00035476"/>
    </source>
</evidence>
<dbReference type="HAMAP" id="MF_00374">
    <property type="entry name" value="Ribosomal_uL29"/>
    <property type="match status" value="1"/>
</dbReference>
<keyword evidence="2" id="KW-0689">Ribosomal protein</keyword>
<dbReference type="GO" id="GO:0022625">
    <property type="term" value="C:cytosolic large ribosomal subunit"/>
    <property type="evidence" value="ECO:0007669"/>
    <property type="project" value="TreeGrafter"/>
</dbReference>
<dbReference type="EMBL" id="UINC01048073">
    <property type="protein sequence ID" value="SVB58161.1"/>
    <property type="molecule type" value="Genomic_DNA"/>
</dbReference>
<dbReference type="AlphaFoldDB" id="A0A382F7S2"/>
<organism evidence="6">
    <name type="scientific">marine metagenome</name>
    <dbReference type="NCBI Taxonomy" id="408172"/>
    <lineage>
        <taxon>unclassified sequences</taxon>
        <taxon>metagenomes</taxon>
        <taxon>ecological metagenomes</taxon>
    </lineage>
</organism>
<evidence type="ECO:0000256" key="3">
    <source>
        <dbReference type="ARBA" id="ARBA00023274"/>
    </source>
</evidence>
<dbReference type="InterPro" id="IPR001854">
    <property type="entry name" value="Ribosomal_uL29"/>
</dbReference>
<proteinExistence type="inferred from homology"/>
<keyword evidence="3" id="KW-0687">Ribonucleoprotein</keyword>
<evidence type="ECO:0000256" key="2">
    <source>
        <dbReference type="ARBA" id="ARBA00022980"/>
    </source>
</evidence>
<reference evidence="6" key="1">
    <citation type="submission" date="2018-05" db="EMBL/GenBank/DDBJ databases">
        <authorList>
            <person name="Lanie J.A."/>
            <person name="Ng W.-L."/>
            <person name="Kazmierczak K.M."/>
            <person name="Andrzejewski T.M."/>
            <person name="Davidsen T.M."/>
            <person name="Wayne K.J."/>
            <person name="Tettelin H."/>
            <person name="Glass J.I."/>
            <person name="Rusch D."/>
            <person name="Podicherti R."/>
            <person name="Tsui H.-C.T."/>
            <person name="Winkler M.E."/>
        </authorList>
    </citation>
    <scope>NUCLEOTIDE SEQUENCE</scope>
</reference>
<gene>
    <name evidence="6" type="ORF">METZ01_LOCUS211015</name>
</gene>
<dbReference type="GO" id="GO:0006412">
    <property type="term" value="P:translation"/>
    <property type="evidence" value="ECO:0007669"/>
    <property type="project" value="InterPro"/>
</dbReference>
<accession>A0A382F7S2</accession>